<dbReference type="Proteomes" id="UP000193083">
    <property type="component" value="Unassembled WGS sequence"/>
</dbReference>
<dbReference type="AlphaFoldDB" id="A0A1X7NB31"/>
<name>A0A1X7NB31_9HYPH</name>
<evidence type="ECO:0000313" key="1">
    <source>
        <dbReference type="EMBL" id="SMH34818.1"/>
    </source>
</evidence>
<gene>
    <name evidence="1" type="ORF">SAMN02982922_1536</name>
</gene>
<dbReference type="InterPro" id="IPR013361">
    <property type="entry name" value="Pilus_CpaD"/>
</dbReference>
<evidence type="ECO:0000313" key="2">
    <source>
        <dbReference type="Proteomes" id="UP000193083"/>
    </source>
</evidence>
<reference evidence="1 2" key="1">
    <citation type="submission" date="2017-04" db="EMBL/GenBank/DDBJ databases">
        <authorList>
            <person name="Afonso C.L."/>
            <person name="Miller P.J."/>
            <person name="Scott M.A."/>
            <person name="Spackman E."/>
            <person name="Goraichik I."/>
            <person name="Dimitrov K.M."/>
            <person name="Suarez D.L."/>
            <person name="Swayne D.E."/>
        </authorList>
    </citation>
    <scope>NUCLEOTIDE SEQUENCE [LARGE SCALE GENOMIC DNA]</scope>
    <source>
        <strain evidence="1 2">B5P</strain>
    </source>
</reference>
<organism evidence="1 2">
    <name type="scientific">Mesorhizobium australicum</name>
    <dbReference type="NCBI Taxonomy" id="536018"/>
    <lineage>
        <taxon>Bacteria</taxon>
        <taxon>Pseudomonadati</taxon>
        <taxon>Pseudomonadota</taxon>
        <taxon>Alphaproteobacteria</taxon>
        <taxon>Hyphomicrobiales</taxon>
        <taxon>Phyllobacteriaceae</taxon>
        <taxon>Mesorhizobium</taxon>
    </lineage>
</organism>
<protein>
    <submittedName>
        <fullName evidence="1">Pilus assembly protein CpaD</fullName>
    </submittedName>
</protein>
<dbReference type="NCBIfam" id="TIGR02522">
    <property type="entry name" value="pilus_cpaD"/>
    <property type="match status" value="1"/>
</dbReference>
<sequence>MTLTVSTSDRRSPVRRLSLPLLLVLTAGLASGCALVKRDHIEVGSIPDDYRTNHPIVVGEATESIDIAVASSDFSMTRGQRDAVDGLMYRYDRSAAPPVLVLAPSGSGNAAAATNVASDIARFLRKSGVRNVEIAHYAVDAPDVSAPIRVSFSVVKATTDKCGRWPDDMLKTSDNKHWANFGCSYQNNLAAQVANPNDLVGPRRPSEIDAENRTVAIGEYQTKDTIFEPETGY</sequence>
<dbReference type="EMBL" id="FXBL01000004">
    <property type="protein sequence ID" value="SMH34818.1"/>
    <property type="molecule type" value="Genomic_DNA"/>
</dbReference>
<accession>A0A1X7NB31</accession>
<proteinExistence type="predicted"/>
<dbReference type="InterPro" id="IPR019027">
    <property type="entry name" value="Pilus_biogenesis_CpaD-related"/>
</dbReference>
<keyword evidence="2" id="KW-1185">Reference proteome</keyword>
<dbReference type="Pfam" id="PF09476">
    <property type="entry name" value="Pilus_CpaD"/>
    <property type="match status" value="1"/>
</dbReference>